<name>A0ABU7XEI9_9HYPH</name>
<organism evidence="1 2">
    <name type="scientific">Methylocystis borbori</name>
    <dbReference type="NCBI Taxonomy" id="3118750"/>
    <lineage>
        <taxon>Bacteria</taxon>
        <taxon>Pseudomonadati</taxon>
        <taxon>Pseudomonadota</taxon>
        <taxon>Alphaproteobacteria</taxon>
        <taxon>Hyphomicrobiales</taxon>
        <taxon>Methylocystaceae</taxon>
        <taxon>Methylocystis</taxon>
    </lineage>
</organism>
<dbReference type="EMBL" id="JAZHYN010000005">
    <property type="protein sequence ID" value="MEF3365467.1"/>
    <property type="molecule type" value="Genomic_DNA"/>
</dbReference>
<evidence type="ECO:0000313" key="2">
    <source>
        <dbReference type="Proteomes" id="UP001350748"/>
    </source>
</evidence>
<gene>
    <name evidence="1" type="ORF">V3H18_02850</name>
</gene>
<proteinExistence type="predicted"/>
<comment type="caution">
    <text evidence="1">The sequence shown here is derived from an EMBL/GenBank/DDBJ whole genome shotgun (WGS) entry which is preliminary data.</text>
</comment>
<sequence length="80" mass="9560">MGSRESPRAVKRDALRRAIGWRAARVKKRLEQVPKKLTDFFDENLLRRFDFERLLIDHMIRCDREALQSALRKSGIRFFA</sequence>
<keyword evidence="2" id="KW-1185">Reference proteome</keyword>
<accession>A0ABU7XEI9</accession>
<evidence type="ECO:0008006" key="3">
    <source>
        <dbReference type="Google" id="ProtNLM"/>
    </source>
</evidence>
<dbReference type="Proteomes" id="UP001350748">
    <property type="component" value="Unassembled WGS sequence"/>
</dbReference>
<evidence type="ECO:0000313" key="1">
    <source>
        <dbReference type="EMBL" id="MEF3365467.1"/>
    </source>
</evidence>
<protein>
    <recommendedName>
        <fullName evidence="3">FAD assembly factor SdhE</fullName>
    </recommendedName>
</protein>
<reference evidence="1 2" key="1">
    <citation type="submission" date="2024-02" db="EMBL/GenBank/DDBJ databases">
        <authorList>
            <person name="Grouzdev D."/>
        </authorList>
    </citation>
    <scope>NUCLEOTIDE SEQUENCE [LARGE SCALE GENOMIC DNA]</scope>
    <source>
        <strain evidence="1 2">9N</strain>
    </source>
</reference>